<gene>
    <name evidence="1" type="ORF">FBT96_10850</name>
</gene>
<organism evidence="1 2">
    <name type="scientific">Rhodobacter capsulatus</name>
    <name type="common">Rhodopseudomonas capsulata</name>
    <dbReference type="NCBI Taxonomy" id="1061"/>
    <lineage>
        <taxon>Bacteria</taxon>
        <taxon>Pseudomonadati</taxon>
        <taxon>Pseudomonadota</taxon>
        <taxon>Alphaproteobacteria</taxon>
        <taxon>Rhodobacterales</taxon>
        <taxon>Rhodobacter group</taxon>
        <taxon>Rhodobacter</taxon>
    </lineage>
</organism>
<name>A0A4U1JS03_RHOCA</name>
<sequence length="96" mass="11014">MGFKEAKRLAIEALESGSYQIERRSALSSKNLLATGEITEAEVVVILTRCSGQHHRRDEHHVRKGVDVHILKRDGWYIKFYVLAPDVIFVSVHRDE</sequence>
<dbReference type="AlphaFoldDB" id="A0A4U1JS03"/>
<accession>A0A4U1JS03</accession>
<protein>
    <submittedName>
        <fullName evidence="1">Uncharacterized protein</fullName>
    </submittedName>
</protein>
<comment type="caution">
    <text evidence="1">The sequence shown here is derived from an EMBL/GenBank/DDBJ whole genome shotgun (WGS) entry which is preliminary data.</text>
</comment>
<proteinExistence type="predicted"/>
<reference evidence="1 2" key="1">
    <citation type="submission" date="2019-04" db="EMBL/GenBank/DDBJ databases">
        <title>Draft Whole-Genome sequence of the purple photosynthetic bacterium Rhodobacter capsulatus SP108 with an indigenous class A beta-lactamase.</title>
        <authorList>
            <person name="Robertson S."/>
            <person name="Meyer T.E."/>
            <person name="Kyndt J.A."/>
        </authorList>
    </citation>
    <scope>NUCLEOTIDE SEQUENCE [LARGE SCALE GENOMIC DNA]</scope>
    <source>
        <strain evidence="1 2">SP108</strain>
    </source>
</reference>
<dbReference type="Proteomes" id="UP000310597">
    <property type="component" value="Unassembled WGS sequence"/>
</dbReference>
<evidence type="ECO:0000313" key="1">
    <source>
        <dbReference type="EMBL" id="TKD18258.1"/>
    </source>
</evidence>
<dbReference type="EMBL" id="SWJZ01000042">
    <property type="protein sequence ID" value="TKD18258.1"/>
    <property type="molecule type" value="Genomic_DNA"/>
</dbReference>
<evidence type="ECO:0000313" key="2">
    <source>
        <dbReference type="Proteomes" id="UP000310597"/>
    </source>
</evidence>
<dbReference type="OrthoDB" id="7864804at2"/>